<dbReference type="AlphaFoldDB" id="A0A432Z831"/>
<dbReference type="Proteomes" id="UP000287022">
    <property type="component" value="Unassembled WGS sequence"/>
</dbReference>
<dbReference type="EMBL" id="PIQE01000001">
    <property type="protein sequence ID" value="RUO74046.1"/>
    <property type="molecule type" value="Genomic_DNA"/>
</dbReference>
<reference evidence="2" key="1">
    <citation type="journal article" date="2018" name="Front. Microbiol.">
        <title>Genome-Based Analysis Reveals the Taxonomy and Diversity of the Family Idiomarinaceae.</title>
        <authorList>
            <person name="Liu Y."/>
            <person name="Lai Q."/>
            <person name="Shao Z."/>
        </authorList>
    </citation>
    <scope>NUCLEOTIDE SEQUENCE [LARGE SCALE GENOMIC DNA]</scope>
    <source>
        <strain evidence="2">c121</strain>
    </source>
</reference>
<comment type="caution">
    <text evidence="1">The sequence shown here is derived from an EMBL/GenBank/DDBJ whole genome shotgun (WGS) entry which is preliminary data.</text>
</comment>
<gene>
    <name evidence="1" type="ORF">CWI80_01405</name>
</gene>
<sequence length="226" mass="25996">MRKMGESQVIDFFSGYLRDSFHSNSEADISYVIGNFSGIQDKIFSDFFASTDSHNVLIEFKEKKMEYKREKEKPLRENLCFTLNEKVSKLSRQCHFIGWDKGLKTTQIEFNSYIDLVCRLWDRNAHLIIPSDHDHEVFVNNFTRGNVGVDHASFLRYIEHLNTVAGGDANGKDVPFRSILYSRNDRGRLVGTKFENLGELNQLRNYRLRPSRPSARGPSGSSGPSF</sequence>
<keyword evidence="2" id="KW-1185">Reference proteome</keyword>
<evidence type="ECO:0000313" key="1">
    <source>
        <dbReference type="EMBL" id="RUO74046.1"/>
    </source>
</evidence>
<organism evidence="1 2">
    <name type="scientific">Pseudidiomarina sediminum</name>
    <dbReference type="NCBI Taxonomy" id="431675"/>
    <lineage>
        <taxon>Bacteria</taxon>
        <taxon>Pseudomonadati</taxon>
        <taxon>Pseudomonadota</taxon>
        <taxon>Gammaproteobacteria</taxon>
        <taxon>Alteromonadales</taxon>
        <taxon>Idiomarinaceae</taxon>
        <taxon>Pseudidiomarina</taxon>
    </lineage>
</organism>
<proteinExistence type="predicted"/>
<accession>A0A432Z831</accession>
<protein>
    <submittedName>
        <fullName evidence="1">Uncharacterized protein</fullName>
    </submittedName>
</protein>
<dbReference type="RefSeq" id="WP_026862088.1">
    <property type="nucleotide sequence ID" value="NZ_PIQE01000001.1"/>
</dbReference>
<evidence type="ECO:0000313" key="2">
    <source>
        <dbReference type="Proteomes" id="UP000287022"/>
    </source>
</evidence>
<name>A0A432Z831_9GAMM</name>